<dbReference type="EMBL" id="RQGM01000052">
    <property type="protein sequence ID" value="TGL82878.1"/>
    <property type="molecule type" value="Genomic_DNA"/>
</dbReference>
<protein>
    <submittedName>
        <fullName evidence="2">Uncharacterized protein</fullName>
    </submittedName>
</protein>
<evidence type="ECO:0000313" key="2">
    <source>
        <dbReference type="EMBL" id="TGL82878.1"/>
    </source>
</evidence>
<dbReference type="Proteomes" id="UP000297613">
    <property type="component" value="Unassembled WGS sequence"/>
</dbReference>
<feature type="region of interest" description="Disordered" evidence="1">
    <location>
        <begin position="180"/>
        <end position="205"/>
    </location>
</feature>
<proteinExistence type="predicted"/>
<feature type="compositionally biased region" description="Basic and acidic residues" evidence="1">
    <location>
        <begin position="182"/>
        <end position="192"/>
    </location>
</feature>
<comment type="caution">
    <text evidence="2">The sequence shown here is derived from an EMBL/GenBank/DDBJ whole genome shotgun (WGS) entry which is preliminary data.</text>
</comment>
<reference evidence="2 3" key="1">
    <citation type="journal article" date="2019" name="PLoS Negl. Trop. Dis.">
        <title>Revisiting the worldwide diversity of Leptospira species in the environment.</title>
        <authorList>
            <person name="Vincent A.T."/>
            <person name="Schiettekatte O."/>
            <person name="Bourhy P."/>
            <person name="Veyrier F.J."/>
            <person name="Picardeau M."/>
        </authorList>
    </citation>
    <scope>NUCLEOTIDE SEQUENCE [LARGE SCALE GENOMIC DNA]</scope>
    <source>
        <strain evidence="2 3">201702445</strain>
    </source>
</reference>
<dbReference type="RefSeq" id="WP_135572233.1">
    <property type="nucleotide sequence ID" value="NZ_JACCKC010000008.1"/>
</dbReference>
<accession>A0A6N4QUH8</accession>
<evidence type="ECO:0000256" key="1">
    <source>
        <dbReference type="SAM" id="MobiDB-lite"/>
    </source>
</evidence>
<organism evidence="2 3">
    <name type="scientific">Leptospira yasudae</name>
    <dbReference type="NCBI Taxonomy" id="2202201"/>
    <lineage>
        <taxon>Bacteria</taxon>
        <taxon>Pseudomonadati</taxon>
        <taxon>Spirochaetota</taxon>
        <taxon>Spirochaetia</taxon>
        <taxon>Leptospirales</taxon>
        <taxon>Leptospiraceae</taxon>
        <taxon>Leptospira</taxon>
    </lineage>
</organism>
<name>A0A6N4QUH8_9LEPT</name>
<sequence>MSALSEVSLEIASEIKRVNLQEDDKIPTSDTFIKELMSLFSREPDDIRNILEALREAKIIFIIKIVLPEEKASKMNDPGVDAYAYADLKILHDLKYYAEKKLERLYEATYYKKKSPSLITRELFPKIRELNNTPIGRIVNIAVMLEEFIRMMNNNPNDFQEEFRIQALEEILISKGDVAPTEGKDIADEPSRSKTSFSNSFGPVPSQRAADRIEAQAQAANLNPNSPWGRMVSKFSVEFLLRVHLRKCEFETVKKLIVSGKVTDGENLKLIRDNLVKMEKNVNVDKVLASYLEEMTELRRLVQRKLNALSKPRMF</sequence>
<gene>
    <name evidence="2" type="ORF">EHQ83_13130</name>
</gene>
<evidence type="ECO:0000313" key="3">
    <source>
        <dbReference type="Proteomes" id="UP000297613"/>
    </source>
</evidence>
<dbReference type="AlphaFoldDB" id="A0A6N4QUH8"/>